<dbReference type="InterPro" id="IPR045865">
    <property type="entry name" value="ACT-like_dom_sf"/>
</dbReference>
<dbReference type="InterPro" id="IPR054480">
    <property type="entry name" value="AHAS_small-like_ACT"/>
</dbReference>
<dbReference type="Pfam" id="PF22629">
    <property type="entry name" value="ACT_AHAS_ss"/>
    <property type="match status" value="1"/>
</dbReference>
<reference evidence="17 18" key="1">
    <citation type="submission" date="2020-05" db="EMBL/GenBank/DDBJ databases">
        <title>Nakamurella sp. DB0629 isolated from air conditioner.</title>
        <authorList>
            <person name="Kim D.H."/>
            <person name="Kim D.-U."/>
        </authorList>
    </citation>
    <scope>NUCLEOTIDE SEQUENCE [LARGE SCALE GENOMIC DNA]</scope>
    <source>
        <strain evidence="17 18">DB0629</strain>
    </source>
</reference>
<dbReference type="Pfam" id="PF00389">
    <property type="entry name" value="2-Hacid_dh"/>
    <property type="match status" value="1"/>
</dbReference>
<evidence type="ECO:0000313" key="17">
    <source>
        <dbReference type="EMBL" id="NNG34407.1"/>
    </source>
</evidence>
<comment type="caution">
    <text evidence="17">The sequence shown here is derived from an EMBL/GenBank/DDBJ whole genome shotgun (WGS) entry which is preliminary data.</text>
</comment>
<dbReference type="PROSITE" id="PS00065">
    <property type="entry name" value="D_2_HYDROXYACID_DH_1"/>
    <property type="match status" value="1"/>
</dbReference>
<dbReference type="PANTHER" id="PTHR42789:SF1">
    <property type="entry name" value="D-ISOMER SPECIFIC 2-HYDROXYACID DEHYDROGENASE FAMILY PROTEIN (AFU_ORTHOLOGUE AFUA_6G10090)"/>
    <property type="match status" value="1"/>
</dbReference>
<keyword evidence="7" id="KW-0028">Amino-acid biosynthesis</keyword>
<dbReference type="UniPathway" id="UPA00135">
    <property type="reaction ID" value="UER00196"/>
</dbReference>
<comment type="catalytic activity">
    <reaction evidence="12">
        <text>(R)-2-hydroxyglutarate + NAD(+) = 2-oxoglutarate + NADH + H(+)</text>
        <dbReference type="Rhea" id="RHEA:49612"/>
        <dbReference type="ChEBI" id="CHEBI:15378"/>
        <dbReference type="ChEBI" id="CHEBI:15801"/>
        <dbReference type="ChEBI" id="CHEBI:16810"/>
        <dbReference type="ChEBI" id="CHEBI:57540"/>
        <dbReference type="ChEBI" id="CHEBI:57945"/>
        <dbReference type="EC" id="1.1.1.399"/>
    </reaction>
</comment>
<evidence type="ECO:0000256" key="12">
    <source>
        <dbReference type="ARBA" id="ARBA00048126"/>
    </source>
</evidence>
<evidence type="ECO:0000256" key="4">
    <source>
        <dbReference type="ARBA" id="ARBA00013001"/>
    </source>
</evidence>
<dbReference type="CDD" id="cd12176">
    <property type="entry name" value="PGDH_3"/>
    <property type="match status" value="1"/>
</dbReference>
<evidence type="ECO:0000313" key="18">
    <source>
        <dbReference type="Proteomes" id="UP000562984"/>
    </source>
</evidence>
<dbReference type="Pfam" id="PF02826">
    <property type="entry name" value="2-Hacid_dh_C"/>
    <property type="match status" value="1"/>
</dbReference>
<proteinExistence type="inferred from homology"/>
<dbReference type="InterPro" id="IPR006139">
    <property type="entry name" value="D-isomer_2_OHA_DH_cat_dom"/>
</dbReference>
<dbReference type="PANTHER" id="PTHR42789">
    <property type="entry name" value="D-ISOMER SPECIFIC 2-HYDROXYACID DEHYDROGENASE FAMILY PROTEIN (AFU_ORTHOLOGUE AFUA_6G10090)"/>
    <property type="match status" value="1"/>
</dbReference>
<dbReference type="GO" id="GO:0004617">
    <property type="term" value="F:phosphoglycerate dehydrogenase activity"/>
    <property type="evidence" value="ECO:0007669"/>
    <property type="project" value="UniProtKB-EC"/>
</dbReference>
<dbReference type="InterPro" id="IPR029752">
    <property type="entry name" value="D-isomer_DH_CS1"/>
</dbReference>
<dbReference type="GO" id="GO:0006564">
    <property type="term" value="P:L-serine biosynthetic process"/>
    <property type="evidence" value="ECO:0007669"/>
    <property type="project" value="UniProtKB-KW"/>
</dbReference>
<evidence type="ECO:0000256" key="9">
    <source>
        <dbReference type="ARBA" id="ARBA00023027"/>
    </source>
</evidence>
<dbReference type="CDD" id="cd04901">
    <property type="entry name" value="ACT_3PGDH"/>
    <property type="match status" value="1"/>
</dbReference>
<comment type="catalytic activity">
    <reaction evidence="13">
        <text>(2R)-3-phosphoglycerate + NAD(+) = 3-phosphooxypyruvate + NADH + H(+)</text>
        <dbReference type="Rhea" id="RHEA:12641"/>
        <dbReference type="ChEBI" id="CHEBI:15378"/>
        <dbReference type="ChEBI" id="CHEBI:18110"/>
        <dbReference type="ChEBI" id="CHEBI:57540"/>
        <dbReference type="ChEBI" id="CHEBI:57945"/>
        <dbReference type="ChEBI" id="CHEBI:58272"/>
        <dbReference type="EC" id="1.1.1.95"/>
    </reaction>
</comment>
<dbReference type="Proteomes" id="UP000562984">
    <property type="component" value="Unassembled WGS sequence"/>
</dbReference>
<evidence type="ECO:0000256" key="2">
    <source>
        <dbReference type="ARBA" id="ARBA00005216"/>
    </source>
</evidence>
<evidence type="ECO:0000259" key="16">
    <source>
        <dbReference type="PROSITE" id="PS51671"/>
    </source>
</evidence>
<dbReference type="EC" id="1.1.1.95" evidence="5"/>
<accession>A0A849A2V4</accession>
<dbReference type="InterPro" id="IPR036291">
    <property type="entry name" value="NAD(P)-bd_dom_sf"/>
</dbReference>
<dbReference type="AlphaFoldDB" id="A0A849A2V4"/>
<dbReference type="GO" id="GO:0047545">
    <property type="term" value="F:(S)-2-hydroxyglutarate dehydrogenase activity"/>
    <property type="evidence" value="ECO:0007669"/>
    <property type="project" value="UniProtKB-ARBA"/>
</dbReference>
<dbReference type="EC" id="1.1.1.399" evidence="4"/>
<dbReference type="SUPFAM" id="SSF52283">
    <property type="entry name" value="Formate/glycerate dehydrogenase catalytic domain-like"/>
    <property type="match status" value="1"/>
</dbReference>
<comment type="function">
    <text evidence="1">Catalyzes the reversible oxidation of 3-phospho-D-glycerate to 3-phosphonooxypyruvate, the first step of the phosphorylated L-serine biosynthesis pathway. Also catalyzes the reversible oxidation of 2-hydroxyglutarate to 2-oxoglutarate.</text>
</comment>
<dbReference type="SUPFAM" id="SSF51735">
    <property type="entry name" value="NAD(P)-binding Rossmann-fold domains"/>
    <property type="match status" value="1"/>
</dbReference>
<comment type="similarity">
    <text evidence="3 14">Belongs to the D-isomer specific 2-hydroxyacid dehydrogenase family.</text>
</comment>
<dbReference type="GO" id="GO:0051287">
    <property type="term" value="F:NAD binding"/>
    <property type="evidence" value="ECO:0007669"/>
    <property type="project" value="InterPro"/>
</dbReference>
<dbReference type="Gene3D" id="3.40.50.720">
    <property type="entry name" value="NAD(P)-binding Rossmann-like Domain"/>
    <property type="match status" value="2"/>
</dbReference>
<dbReference type="FunFam" id="3.40.50.720:FF:000041">
    <property type="entry name" value="D-3-phosphoglycerate dehydrogenase"/>
    <property type="match status" value="1"/>
</dbReference>
<evidence type="ECO:0000256" key="8">
    <source>
        <dbReference type="ARBA" id="ARBA00023002"/>
    </source>
</evidence>
<keyword evidence="9" id="KW-0520">NAD</keyword>
<feature type="domain" description="ACT" evidence="16">
    <location>
        <begin position="363"/>
        <end position="430"/>
    </location>
</feature>
<keyword evidence="8 14" id="KW-0560">Oxidoreductase</keyword>
<feature type="region of interest" description="Disordered" evidence="15">
    <location>
        <begin position="1"/>
        <end position="25"/>
    </location>
</feature>
<gene>
    <name evidence="17" type="primary">serA</name>
    <name evidence="17" type="ORF">HKD39_01455</name>
</gene>
<evidence type="ECO:0000256" key="11">
    <source>
        <dbReference type="ARBA" id="ARBA00030455"/>
    </source>
</evidence>
<evidence type="ECO:0000256" key="5">
    <source>
        <dbReference type="ARBA" id="ARBA00013143"/>
    </source>
</evidence>
<dbReference type="EMBL" id="JABEND010000001">
    <property type="protein sequence ID" value="NNG34407.1"/>
    <property type="molecule type" value="Genomic_DNA"/>
</dbReference>
<organism evidence="17 18">
    <name type="scientific">Nakamurella aerolata</name>
    <dbReference type="NCBI Taxonomy" id="1656892"/>
    <lineage>
        <taxon>Bacteria</taxon>
        <taxon>Bacillati</taxon>
        <taxon>Actinomycetota</taxon>
        <taxon>Actinomycetes</taxon>
        <taxon>Nakamurellales</taxon>
        <taxon>Nakamurellaceae</taxon>
        <taxon>Nakamurella</taxon>
    </lineage>
</organism>
<evidence type="ECO:0000256" key="1">
    <source>
        <dbReference type="ARBA" id="ARBA00003800"/>
    </source>
</evidence>
<evidence type="ECO:0000256" key="6">
    <source>
        <dbReference type="ARBA" id="ARBA00021582"/>
    </source>
</evidence>
<evidence type="ECO:0000256" key="13">
    <source>
        <dbReference type="ARBA" id="ARBA00048731"/>
    </source>
</evidence>
<dbReference type="PROSITE" id="PS51671">
    <property type="entry name" value="ACT"/>
    <property type="match status" value="1"/>
</dbReference>
<evidence type="ECO:0000256" key="10">
    <source>
        <dbReference type="ARBA" id="ARBA00023299"/>
    </source>
</evidence>
<name>A0A849A2V4_9ACTN</name>
<evidence type="ECO:0000256" key="7">
    <source>
        <dbReference type="ARBA" id="ARBA00022605"/>
    </source>
</evidence>
<dbReference type="SUPFAM" id="SSF55021">
    <property type="entry name" value="ACT-like"/>
    <property type="match status" value="1"/>
</dbReference>
<dbReference type="Gene3D" id="3.30.70.260">
    <property type="match status" value="1"/>
</dbReference>
<comment type="pathway">
    <text evidence="2">Amino-acid biosynthesis; L-serine biosynthesis; L-serine from 3-phospho-D-glycerate: step 1/3.</text>
</comment>
<dbReference type="InterPro" id="IPR002912">
    <property type="entry name" value="ACT_dom"/>
</dbReference>
<keyword evidence="18" id="KW-1185">Reference proteome</keyword>
<keyword evidence="10" id="KW-0718">Serine biosynthesis</keyword>
<evidence type="ECO:0000256" key="15">
    <source>
        <dbReference type="SAM" id="MobiDB-lite"/>
    </source>
</evidence>
<dbReference type="InterPro" id="IPR050857">
    <property type="entry name" value="D-2-hydroxyacid_DH"/>
</dbReference>
<dbReference type="InterPro" id="IPR006140">
    <property type="entry name" value="D-isomer_DH_NAD-bd"/>
</dbReference>
<dbReference type="NCBIfam" id="NF008759">
    <property type="entry name" value="PRK11790.1"/>
    <property type="match status" value="1"/>
</dbReference>
<evidence type="ECO:0000256" key="3">
    <source>
        <dbReference type="ARBA" id="ARBA00005854"/>
    </source>
</evidence>
<sequence length="430" mass="45990">MAGRANLSAQPAWAQVSRRSPDAESGRGACHHGLVKALLLENVHPLAVDLLTEAGYEVETRSGAMDEDELIAALDGVSLLGIRSKTEVTDRVLQAAPELQAIGAFCIGTNQIDLLSAAGRGVVVFNAPFSNTRSVVELVIAEIIMLARRLTEKDTALHNGVWDKQATGSHEIRGRKLGIVGYGNIGSQLSVVAEALGLQVFFYDTDDKLALGNAQRCSSLNELLDNAEVVSLHVDGRPGNAGFFGAEQFARMRPRSLFLNLCRGFVVDYQALADNLRSGHVAGAAVDVFPDEPKSRGDAFGSPLQGIPNVILTPHIGGSTEEAQEDIGRFVATKLRDYLGLGTTTLSVNLPSLSLPQRPGDRRIVHFHVNSPGVLAKINGLLGDHGVNIEGQVLNTLGQNGYVVTDVAKLPEHLIEELSAMPETIRLRVL</sequence>
<protein>
    <recommendedName>
        <fullName evidence="6">D-3-phosphoglycerate dehydrogenase</fullName>
        <ecNumber evidence="4">1.1.1.399</ecNumber>
        <ecNumber evidence="5">1.1.1.95</ecNumber>
    </recommendedName>
    <alternativeName>
        <fullName evidence="11">2-oxoglutarate reductase</fullName>
    </alternativeName>
</protein>
<evidence type="ECO:0000256" key="14">
    <source>
        <dbReference type="RuleBase" id="RU003719"/>
    </source>
</evidence>